<keyword evidence="10 18" id="KW-0269">Exonuclease</keyword>
<keyword evidence="5 18" id="KW-0548">Nucleotidyltransferase</keyword>
<comment type="function">
    <text evidence="18">DNA polymerase III is a complex, multichain enzyme responsible for most of the replicative synthesis in bacteria. The epsilon subunit contain the editing function and is a proofreading 3'-5' exonuclease.</text>
</comment>
<feature type="binding site" evidence="16">
    <location>
        <position position="52"/>
    </location>
    <ligand>
        <name>substrate</name>
    </ligand>
</feature>
<dbReference type="Proteomes" id="UP000238308">
    <property type="component" value="Unassembled WGS sequence"/>
</dbReference>
<dbReference type="SMART" id="SM00479">
    <property type="entry name" value="EXOIII"/>
    <property type="match status" value="1"/>
</dbReference>
<dbReference type="NCBIfam" id="TIGR01406">
    <property type="entry name" value="dnaQ_proteo"/>
    <property type="match status" value="1"/>
</dbReference>
<dbReference type="Gene3D" id="3.30.420.10">
    <property type="entry name" value="Ribonuclease H-like superfamily/Ribonuclease H"/>
    <property type="match status" value="1"/>
</dbReference>
<keyword evidence="21" id="KW-1185">Reference proteome</keyword>
<feature type="binding site" evidence="16">
    <location>
        <position position="9"/>
    </location>
    <ligand>
        <name>substrate</name>
    </ligand>
</feature>
<keyword evidence="11 17" id="KW-0460">Magnesium</keyword>
<dbReference type="RefSeq" id="WP_106226182.1">
    <property type="nucleotide sequence ID" value="NZ_PVTV01000003.1"/>
</dbReference>
<keyword evidence="4 18" id="KW-0808">Transferase</keyword>
<evidence type="ECO:0000256" key="10">
    <source>
        <dbReference type="ARBA" id="ARBA00022839"/>
    </source>
</evidence>
<evidence type="ECO:0000256" key="6">
    <source>
        <dbReference type="ARBA" id="ARBA00022705"/>
    </source>
</evidence>
<keyword evidence="8 17" id="KW-0479">Metal-binding</keyword>
<dbReference type="GO" id="GO:0005829">
    <property type="term" value="C:cytosol"/>
    <property type="evidence" value="ECO:0007669"/>
    <property type="project" value="TreeGrafter"/>
</dbReference>
<keyword evidence="9 18" id="KW-0378">Hydrolase</keyword>
<keyword evidence="12 18" id="KW-0239">DNA-directed DNA polymerase</keyword>
<evidence type="ECO:0000259" key="19">
    <source>
        <dbReference type="SMART" id="SM00479"/>
    </source>
</evidence>
<dbReference type="GO" id="GO:0003677">
    <property type="term" value="F:DNA binding"/>
    <property type="evidence" value="ECO:0007669"/>
    <property type="project" value="InterPro"/>
</dbReference>
<dbReference type="GO" id="GO:0046872">
    <property type="term" value="F:metal ion binding"/>
    <property type="evidence" value="ECO:0007669"/>
    <property type="project" value="UniProtKB-KW"/>
</dbReference>
<dbReference type="NCBIfam" id="TIGR00573">
    <property type="entry name" value="dnaq"/>
    <property type="match status" value="1"/>
</dbReference>
<dbReference type="PANTHER" id="PTHR30231">
    <property type="entry name" value="DNA POLYMERASE III SUBUNIT EPSILON"/>
    <property type="match status" value="1"/>
</dbReference>
<evidence type="ECO:0000313" key="21">
    <source>
        <dbReference type="Proteomes" id="UP000238308"/>
    </source>
</evidence>
<dbReference type="InterPro" id="IPR012337">
    <property type="entry name" value="RNaseH-like_sf"/>
</dbReference>
<evidence type="ECO:0000256" key="14">
    <source>
        <dbReference type="ARBA" id="ARBA00049244"/>
    </source>
</evidence>
<comment type="catalytic activity">
    <reaction evidence="14 18">
        <text>DNA(n) + a 2'-deoxyribonucleoside 5'-triphosphate = DNA(n+1) + diphosphate</text>
        <dbReference type="Rhea" id="RHEA:22508"/>
        <dbReference type="Rhea" id="RHEA-COMP:17339"/>
        <dbReference type="Rhea" id="RHEA-COMP:17340"/>
        <dbReference type="ChEBI" id="CHEBI:33019"/>
        <dbReference type="ChEBI" id="CHEBI:61560"/>
        <dbReference type="ChEBI" id="CHEBI:173112"/>
        <dbReference type="EC" id="2.7.7.7"/>
    </reaction>
</comment>
<dbReference type="GO" id="GO:0045004">
    <property type="term" value="P:DNA replication proofreading"/>
    <property type="evidence" value="ECO:0007669"/>
    <property type="project" value="TreeGrafter"/>
</dbReference>
<dbReference type="EC" id="2.7.7.7" evidence="2 18"/>
<evidence type="ECO:0000256" key="17">
    <source>
        <dbReference type="PIRSR" id="PIRSR606309-3"/>
    </source>
</evidence>
<evidence type="ECO:0000256" key="8">
    <source>
        <dbReference type="ARBA" id="ARBA00022723"/>
    </source>
</evidence>
<evidence type="ECO:0000256" key="18">
    <source>
        <dbReference type="RuleBase" id="RU364087"/>
    </source>
</evidence>
<proteinExistence type="predicted"/>
<sequence length="236" mass="26644">MRWIILDTETTGLNASTGDRIIELAAIEVVNRNLTGRDFHTYLKPDRDSHPEALQIHGITTEFLADKPRFEDVIDDFLDFIEGSELIIHNAPFDVRFLNAELQRIDRGVITDYCLEVTDSLAFAKALYPGKRNSLDALCDRYGVSNAHRTLHGALLDSQLLAEVWLAMTRGQDSLLDDPHDLSTSDLSSQRLQRRAAVDLLVLEPTDEELADHQAYLDVLDKSVKGTCVWRKIEAQ</sequence>
<comment type="caution">
    <text evidence="20">The sequence shown here is derived from an EMBL/GenBank/DDBJ whole genome shotgun (WGS) entry which is preliminary data.</text>
</comment>
<evidence type="ECO:0000256" key="4">
    <source>
        <dbReference type="ARBA" id="ARBA00022679"/>
    </source>
</evidence>
<dbReference type="OrthoDB" id="9804290at2"/>
<evidence type="ECO:0000256" key="2">
    <source>
        <dbReference type="ARBA" id="ARBA00012417"/>
    </source>
</evidence>
<dbReference type="EMBL" id="PVTV01000003">
    <property type="protein sequence ID" value="PRZ00777.1"/>
    <property type="molecule type" value="Genomic_DNA"/>
</dbReference>
<organism evidence="20 21">
    <name type="scientific">Jezberella montanilacus</name>
    <dbReference type="NCBI Taxonomy" id="323426"/>
    <lineage>
        <taxon>Bacteria</taxon>
        <taxon>Pseudomonadati</taxon>
        <taxon>Pseudomonadota</taxon>
        <taxon>Betaproteobacteria</taxon>
        <taxon>Burkholderiales</taxon>
        <taxon>Alcaligenaceae</taxon>
        <taxon>Jezberella</taxon>
    </lineage>
</organism>
<comment type="cofactor">
    <cofactor evidence="17">
        <name>Mg(2+)</name>
        <dbReference type="ChEBI" id="CHEBI:18420"/>
    </cofactor>
    <cofactor evidence="17">
        <name>Mn(2+)</name>
        <dbReference type="ChEBI" id="CHEBI:29035"/>
    </cofactor>
    <text evidence="17">Binds 2 divalent metal cations. Magnesium or manganese.</text>
</comment>
<reference evidence="20 21" key="1">
    <citation type="submission" date="2018-03" db="EMBL/GenBank/DDBJ databases">
        <title>Genomic Encyclopedia of Type Strains, Phase III (KMG-III): the genomes of soil and plant-associated and newly described type strains.</title>
        <authorList>
            <person name="Whitman W."/>
        </authorList>
    </citation>
    <scope>NUCLEOTIDE SEQUENCE [LARGE SCALE GENOMIC DNA]</scope>
    <source>
        <strain evidence="20 21">MWH-P2sevCIIIb</strain>
    </source>
</reference>
<dbReference type="InterPro" id="IPR006054">
    <property type="entry name" value="DnaQ"/>
</dbReference>
<protein>
    <recommendedName>
        <fullName evidence="3 18">DNA polymerase III subunit epsilon</fullName>
        <ecNumber evidence="2 18">2.7.7.7</ecNumber>
    </recommendedName>
</protein>
<dbReference type="Pfam" id="PF00929">
    <property type="entry name" value="RNase_T"/>
    <property type="match status" value="1"/>
</dbReference>
<dbReference type="CDD" id="cd06131">
    <property type="entry name" value="DNA_pol_III_epsilon_Ecoli_like"/>
    <property type="match status" value="1"/>
</dbReference>
<evidence type="ECO:0000256" key="1">
    <source>
        <dbReference type="ARBA" id="ARBA00001936"/>
    </source>
</evidence>
<evidence type="ECO:0000313" key="20">
    <source>
        <dbReference type="EMBL" id="PRZ00777.1"/>
    </source>
</evidence>
<evidence type="ECO:0000256" key="7">
    <source>
        <dbReference type="ARBA" id="ARBA00022722"/>
    </source>
</evidence>
<dbReference type="GO" id="GO:0003887">
    <property type="term" value="F:DNA-directed DNA polymerase activity"/>
    <property type="evidence" value="ECO:0007669"/>
    <property type="project" value="UniProtKB-KW"/>
</dbReference>
<evidence type="ECO:0000256" key="11">
    <source>
        <dbReference type="ARBA" id="ARBA00022842"/>
    </source>
</evidence>
<dbReference type="PANTHER" id="PTHR30231:SF41">
    <property type="entry name" value="DNA POLYMERASE III SUBUNIT EPSILON"/>
    <property type="match status" value="1"/>
</dbReference>
<feature type="binding site" evidence="16">
    <location>
        <position position="157"/>
    </location>
    <ligand>
        <name>substrate</name>
    </ligand>
</feature>
<comment type="cofactor">
    <cofactor evidence="1 18">
        <name>Mn(2+)</name>
        <dbReference type="ChEBI" id="CHEBI:29035"/>
    </cofactor>
</comment>
<gene>
    <name evidence="18" type="primary">dnaQ</name>
    <name evidence="20" type="ORF">BCM14_0248</name>
</gene>
<keyword evidence="7 18" id="KW-0540">Nuclease</keyword>
<comment type="subunit">
    <text evidence="18">DNA polymerase III contains a core (composed of alpha, epsilon and theta chains) that associates with a tau subunit. This core dimerizes to form the POLIII' complex. PolIII' associates with the gamma complex (composed of gamma, delta, delta', psi and chi chains) and with the beta chain to form the complete DNA polymerase III complex.</text>
</comment>
<dbReference type="NCBIfam" id="NF004316">
    <property type="entry name" value="PRK05711.1"/>
    <property type="match status" value="1"/>
</dbReference>
<evidence type="ECO:0000256" key="12">
    <source>
        <dbReference type="ARBA" id="ARBA00022932"/>
    </source>
</evidence>
<evidence type="ECO:0000256" key="15">
    <source>
        <dbReference type="PIRSR" id="PIRSR606309-1"/>
    </source>
</evidence>
<dbReference type="FunFam" id="3.30.420.10:FF:000012">
    <property type="entry name" value="DNA polymerase III subunit epsilon"/>
    <property type="match status" value="1"/>
</dbReference>
<dbReference type="AlphaFoldDB" id="A0A2T0XPC9"/>
<keyword evidence="13 17" id="KW-0464">Manganese</keyword>
<dbReference type="SUPFAM" id="SSF53098">
    <property type="entry name" value="Ribonuclease H-like"/>
    <property type="match status" value="1"/>
</dbReference>
<accession>A0A2T0XPC9</accession>
<evidence type="ECO:0000256" key="3">
    <source>
        <dbReference type="ARBA" id="ARBA00020352"/>
    </source>
</evidence>
<evidence type="ECO:0000256" key="9">
    <source>
        <dbReference type="ARBA" id="ARBA00022801"/>
    </source>
</evidence>
<evidence type="ECO:0000256" key="16">
    <source>
        <dbReference type="PIRSR" id="PIRSR606309-2"/>
    </source>
</evidence>
<feature type="active site" description="Proton acceptor" evidence="15">
    <location>
        <position position="152"/>
    </location>
</feature>
<dbReference type="InterPro" id="IPR013520">
    <property type="entry name" value="Ribonucl_H"/>
</dbReference>
<feature type="binding site" evidence="17">
    <location>
        <position position="9"/>
    </location>
    <ligand>
        <name>a divalent metal cation</name>
        <dbReference type="ChEBI" id="CHEBI:60240"/>
        <label>1</label>
        <note>catalytic</note>
    </ligand>
</feature>
<feature type="binding site" evidence="16">
    <location>
        <position position="57"/>
    </location>
    <ligand>
        <name>substrate</name>
    </ligand>
</feature>
<feature type="domain" description="Exonuclease" evidence="19">
    <location>
        <begin position="2"/>
        <end position="174"/>
    </location>
</feature>
<feature type="binding site" evidence="17">
    <location>
        <position position="157"/>
    </location>
    <ligand>
        <name>a divalent metal cation</name>
        <dbReference type="ChEBI" id="CHEBI:60240"/>
        <label>1</label>
        <note>catalytic</note>
    </ligand>
</feature>
<evidence type="ECO:0000256" key="5">
    <source>
        <dbReference type="ARBA" id="ARBA00022695"/>
    </source>
</evidence>
<evidence type="ECO:0000256" key="13">
    <source>
        <dbReference type="ARBA" id="ARBA00023211"/>
    </source>
</evidence>
<name>A0A2T0XPC9_9BURK</name>
<feature type="binding site" evidence="17">
    <location>
        <position position="7"/>
    </location>
    <ligand>
        <name>a divalent metal cation</name>
        <dbReference type="ChEBI" id="CHEBI:60240"/>
        <label>1</label>
        <note>catalytic</note>
    </ligand>
</feature>
<keyword evidence="6 18" id="KW-0235">DNA replication</keyword>
<dbReference type="GO" id="GO:0008408">
    <property type="term" value="F:3'-5' exonuclease activity"/>
    <property type="evidence" value="ECO:0007669"/>
    <property type="project" value="TreeGrafter"/>
</dbReference>
<dbReference type="InterPro" id="IPR036397">
    <property type="entry name" value="RNaseH_sf"/>
</dbReference>
<dbReference type="InterPro" id="IPR006309">
    <property type="entry name" value="DnaQ_proteo"/>
</dbReference>
<feature type="binding site" evidence="16">
    <location>
        <position position="7"/>
    </location>
    <ligand>
        <name>substrate</name>
    </ligand>
</feature>